<protein>
    <submittedName>
        <fullName evidence="2">Uncharacterized protein</fullName>
    </submittedName>
</protein>
<evidence type="ECO:0000313" key="2">
    <source>
        <dbReference type="EMBL" id="RED17702.1"/>
    </source>
</evidence>
<proteinExistence type="predicted"/>
<evidence type="ECO:0000256" key="1">
    <source>
        <dbReference type="SAM" id="SignalP"/>
    </source>
</evidence>
<feature type="chain" id="PRO_5017555115" evidence="1">
    <location>
        <begin position="20"/>
        <end position="127"/>
    </location>
</feature>
<keyword evidence="1" id="KW-0732">Signal</keyword>
<comment type="caution">
    <text evidence="2">The sequence shown here is derived from an EMBL/GenBank/DDBJ whole genome shotgun (WGS) entry which is preliminary data.</text>
</comment>
<organism evidence="2 3">
    <name type="scientific">Parasphingopyxis lamellibrachiae</name>
    <dbReference type="NCBI Taxonomy" id="680125"/>
    <lineage>
        <taxon>Bacteria</taxon>
        <taxon>Pseudomonadati</taxon>
        <taxon>Pseudomonadota</taxon>
        <taxon>Alphaproteobacteria</taxon>
        <taxon>Sphingomonadales</taxon>
        <taxon>Sphingomonadaceae</taxon>
        <taxon>Parasphingopyxis</taxon>
    </lineage>
</organism>
<keyword evidence="3" id="KW-1185">Reference proteome</keyword>
<feature type="signal peptide" evidence="1">
    <location>
        <begin position="1"/>
        <end position="19"/>
    </location>
</feature>
<dbReference type="EMBL" id="QRDP01000004">
    <property type="protein sequence ID" value="RED17702.1"/>
    <property type="molecule type" value="Genomic_DNA"/>
</dbReference>
<dbReference type="OrthoDB" id="7570673at2"/>
<evidence type="ECO:0000313" key="3">
    <source>
        <dbReference type="Proteomes" id="UP000256310"/>
    </source>
</evidence>
<gene>
    <name evidence="2" type="ORF">DFR46_2754</name>
</gene>
<dbReference type="Proteomes" id="UP000256310">
    <property type="component" value="Unassembled WGS sequence"/>
</dbReference>
<reference evidence="2 3" key="1">
    <citation type="submission" date="2018-07" db="EMBL/GenBank/DDBJ databases">
        <title>Genomic Encyclopedia of Type Strains, Phase IV (KMG-IV): sequencing the most valuable type-strain genomes for metagenomic binning, comparative biology and taxonomic classification.</title>
        <authorList>
            <person name="Goeker M."/>
        </authorList>
    </citation>
    <scope>NUCLEOTIDE SEQUENCE [LARGE SCALE GENOMIC DNA]</scope>
    <source>
        <strain evidence="2 3">DSM 26725</strain>
    </source>
</reference>
<dbReference type="RefSeq" id="WP_116236942.1">
    <property type="nucleotide sequence ID" value="NZ_QRDP01000004.1"/>
</dbReference>
<sequence length="127" mass="13864">MKYTLAVATALLLATPALAQDDDIWDDDPYAAQDETVLAIDRFMGALLDLPIGRLARAMPDVEIEGDIRESDTLRDVMVRDNPGAEEELRGKARMATALVGTMLSEVEAMLPALESWAENLSRSVSD</sequence>
<dbReference type="AlphaFoldDB" id="A0A3D9FJC1"/>
<accession>A0A3D9FJC1</accession>
<name>A0A3D9FJC1_9SPHN</name>